<dbReference type="Pfam" id="PF12833">
    <property type="entry name" value="HTH_18"/>
    <property type="match status" value="1"/>
</dbReference>
<dbReference type="GO" id="GO:0003677">
    <property type="term" value="F:DNA binding"/>
    <property type="evidence" value="ECO:0007669"/>
    <property type="project" value="UniProtKB-KW"/>
</dbReference>
<dbReference type="InterPro" id="IPR001497">
    <property type="entry name" value="MethylDNA_cys_MeTrfase_AS"/>
</dbReference>
<dbReference type="InterPro" id="IPR018062">
    <property type="entry name" value="HTH_AraC-typ_CS"/>
</dbReference>
<evidence type="ECO:0000256" key="8">
    <source>
        <dbReference type="ARBA" id="ARBA00023015"/>
    </source>
</evidence>
<keyword evidence="7" id="KW-0862">Zinc</keyword>
<dbReference type="InterPro" id="IPR004026">
    <property type="entry name" value="Ada_DNA_repair_Zn-bd"/>
</dbReference>
<evidence type="ECO:0000256" key="5">
    <source>
        <dbReference type="ARBA" id="ARBA00022723"/>
    </source>
</evidence>
<evidence type="ECO:0000256" key="2">
    <source>
        <dbReference type="ARBA" id="ARBA00001947"/>
    </source>
</evidence>
<dbReference type="GO" id="GO:0032259">
    <property type="term" value="P:methylation"/>
    <property type="evidence" value="ECO:0007669"/>
    <property type="project" value="UniProtKB-KW"/>
</dbReference>
<dbReference type="PROSITE" id="PS01124">
    <property type="entry name" value="HTH_ARAC_FAMILY_2"/>
    <property type="match status" value="1"/>
</dbReference>
<dbReference type="CDD" id="cd06445">
    <property type="entry name" value="ATase"/>
    <property type="match status" value="1"/>
</dbReference>
<evidence type="ECO:0000313" key="17">
    <source>
        <dbReference type="Proteomes" id="UP000732399"/>
    </source>
</evidence>
<keyword evidence="4" id="KW-0808">Transferase</keyword>
<dbReference type="GO" id="GO:0008168">
    <property type="term" value="F:methyltransferase activity"/>
    <property type="evidence" value="ECO:0007669"/>
    <property type="project" value="UniProtKB-KW"/>
</dbReference>
<dbReference type="InterPro" id="IPR018060">
    <property type="entry name" value="HTH_AraC"/>
</dbReference>
<evidence type="ECO:0000256" key="11">
    <source>
        <dbReference type="ARBA" id="ARBA00023163"/>
    </source>
</evidence>
<keyword evidence="17" id="KW-1185">Reference proteome</keyword>
<dbReference type="Pfam" id="PF02805">
    <property type="entry name" value="Ada_Zn_binding"/>
    <property type="match status" value="1"/>
</dbReference>
<feature type="domain" description="HTH araC/xylS-type" evidence="15">
    <location>
        <begin position="123"/>
        <end position="219"/>
    </location>
</feature>
<dbReference type="Gene3D" id="1.10.10.60">
    <property type="entry name" value="Homeodomain-like"/>
    <property type="match status" value="1"/>
</dbReference>
<keyword evidence="5" id="KW-0479">Metal-binding</keyword>
<evidence type="ECO:0000256" key="13">
    <source>
        <dbReference type="ARBA" id="ARBA00049348"/>
    </source>
</evidence>
<evidence type="ECO:0000256" key="9">
    <source>
        <dbReference type="ARBA" id="ARBA00023125"/>
    </source>
</evidence>
<dbReference type="Proteomes" id="UP000732399">
    <property type="component" value="Unassembled WGS sequence"/>
</dbReference>
<dbReference type="PANTHER" id="PTHR10815">
    <property type="entry name" value="METHYLATED-DNA--PROTEIN-CYSTEINE METHYLTRANSFERASE"/>
    <property type="match status" value="1"/>
</dbReference>
<keyword evidence="9 16" id="KW-0238">DNA-binding</keyword>
<reference evidence="16 17" key="1">
    <citation type="submission" date="2020-03" db="EMBL/GenBank/DDBJ databases">
        <authorList>
            <person name="Wang L."/>
            <person name="He N."/>
            <person name="Li Y."/>
            <person name="Fang Y."/>
            <person name="Zhang F."/>
        </authorList>
    </citation>
    <scope>NUCLEOTIDE SEQUENCE [LARGE SCALE GENOMIC DNA]</scope>
    <source>
        <strain evidence="16 17">36D10-4-7</strain>
    </source>
</reference>
<feature type="region of interest" description="Disordered" evidence="14">
    <location>
        <begin position="18"/>
        <end position="47"/>
    </location>
</feature>
<dbReference type="NCBIfam" id="NF011964">
    <property type="entry name" value="PRK15435.1"/>
    <property type="match status" value="1"/>
</dbReference>
<dbReference type="SUPFAM" id="SSF46689">
    <property type="entry name" value="Homeodomain-like"/>
    <property type="match status" value="1"/>
</dbReference>
<evidence type="ECO:0000256" key="3">
    <source>
        <dbReference type="ARBA" id="ARBA00022603"/>
    </source>
</evidence>
<keyword evidence="3 16" id="KW-0489">Methyltransferase</keyword>
<dbReference type="InterPro" id="IPR014048">
    <property type="entry name" value="MethylDNA_cys_MeTrfase_DNA-bd"/>
</dbReference>
<dbReference type="PANTHER" id="PTHR10815:SF14">
    <property type="entry name" value="BIFUNCTIONAL TRANSCRIPTIONAL ACTIVATOR_DNA REPAIR ENZYME ADA"/>
    <property type="match status" value="1"/>
</dbReference>
<dbReference type="InterPro" id="IPR016221">
    <property type="entry name" value="Bifunct_regulatory_prot_Ada"/>
</dbReference>
<comment type="catalytic activity">
    <reaction evidence="1">
        <text>a 4-O-methyl-thymidine in DNA + L-cysteinyl-[protein] = a thymidine in DNA + S-methyl-L-cysteinyl-[protein]</text>
        <dbReference type="Rhea" id="RHEA:53428"/>
        <dbReference type="Rhea" id="RHEA-COMP:10131"/>
        <dbReference type="Rhea" id="RHEA-COMP:10132"/>
        <dbReference type="Rhea" id="RHEA-COMP:13555"/>
        <dbReference type="Rhea" id="RHEA-COMP:13556"/>
        <dbReference type="ChEBI" id="CHEBI:29950"/>
        <dbReference type="ChEBI" id="CHEBI:82612"/>
        <dbReference type="ChEBI" id="CHEBI:137386"/>
        <dbReference type="ChEBI" id="CHEBI:137387"/>
        <dbReference type="EC" id="2.1.1.63"/>
    </reaction>
</comment>
<dbReference type="Gene3D" id="1.10.10.10">
    <property type="entry name" value="Winged helix-like DNA-binding domain superfamily/Winged helix DNA-binding domain"/>
    <property type="match status" value="1"/>
</dbReference>
<dbReference type="InterPro" id="IPR009057">
    <property type="entry name" value="Homeodomain-like_sf"/>
</dbReference>
<keyword evidence="10" id="KW-0010">Activator</keyword>
<evidence type="ECO:0000256" key="4">
    <source>
        <dbReference type="ARBA" id="ARBA00022679"/>
    </source>
</evidence>
<organism evidence="16 17">
    <name type="scientific">Sphingomonas corticis</name>
    <dbReference type="NCBI Taxonomy" id="2722791"/>
    <lineage>
        <taxon>Bacteria</taxon>
        <taxon>Pseudomonadati</taxon>
        <taxon>Pseudomonadota</taxon>
        <taxon>Alphaproteobacteria</taxon>
        <taxon>Sphingomonadales</taxon>
        <taxon>Sphingomonadaceae</taxon>
        <taxon>Sphingomonas</taxon>
    </lineage>
</organism>
<evidence type="ECO:0000256" key="6">
    <source>
        <dbReference type="ARBA" id="ARBA00022763"/>
    </source>
</evidence>
<gene>
    <name evidence="16" type="primary">ada</name>
    <name evidence="16" type="ORF">HBH26_03945</name>
</gene>
<dbReference type="EMBL" id="JAAVJH010000002">
    <property type="protein sequence ID" value="NJR77769.1"/>
    <property type="molecule type" value="Genomic_DNA"/>
</dbReference>
<dbReference type="InterPro" id="IPR036631">
    <property type="entry name" value="MGMT_N_sf"/>
</dbReference>
<dbReference type="InterPro" id="IPR035451">
    <property type="entry name" value="Ada-like_dom_sf"/>
</dbReference>
<evidence type="ECO:0000256" key="7">
    <source>
        <dbReference type="ARBA" id="ARBA00022833"/>
    </source>
</evidence>
<comment type="caution">
    <text evidence="16">The sequence shown here is derived from an EMBL/GenBank/DDBJ whole genome shotgun (WGS) entry which is preliminary data.</text>
</comment>
<sequence length="386" mass="40526">MTKARVQRSRPARTIADSTARTGTPILPSTAIPATMTHQPDTASDPRWPRILARDASADGAFFYSVATTGIYCRPSCPSRAARPEHVAIHATLAEARATGFRACRRCWPDGASPTERRAALVARACRLIERAEETPALAALAAAAGLSPAHFHRLFKAQTGLTPRGYAAAHRAARVRERLAAGTPVTTALHDAGYGSSSRFYAGAPAMLGMAPARYRDGGARETLRFAIGATSLGAILVASSARGVAAILLGDDAAALLREVQDRFPNAELIGADAGYEALVARVVALVEAPAIGHDLPLDVRGTAFQQRVWDALRAIPPGETASYADVARRIGAPAAVRAVAGACAANAHAVAIPCHRVVRSDGALSGYRWGVARKRALIEREAS</sequence>
<name>A0ABX1CK41_9SPHN</name>
<dbReference type="PROSITE" id="PS00374">
    <property type="entry name" value="MGMT"/>
    <property type="match status" value="1"/>
</dbReference>
<comment type="catalytic activity">
    <reaction evidence="13">
        <text>a 6-O-methyl-2'-deoxyguanosine in DNA + L-cysteinyl-[protein] = S-methyl-L-cysteinyl-[protein] + a 2'-deoxyguanosine in DNA</text>
        <dbReference type="Rhea" id="RHEA:24000"/>
        <dbReference type="Rhea" id="RHEA-COMP:10131"/>
        <dbReference type="Rhea" id="RHEA-COMP:10132"/>
        <dbReference type="Rhea" id="RHEA-COMP:11367"/>
        <dbReference type="Rhea" id="RHEA-COMP:11368"/>
        <dbReference type="ChEBI" id="CHEBI:29950"/>
        <dbReference type="ChEBI" id="CHEBI:82612"/>
        <dbReference type="ChEBI" id="CHEBI:85445"/>
        <dbReference type="ChEBI" id="CHEBI:85448"/>
        <dbReference type="EC" id="2.1.1.63"/>
    </reaction>
</comment>
<dbReference type="InterPro" id="IPR036388">
    <property type="entry name" value="WH-like_DNA-bd_sf"/>
</dbReference>
<evidence type="ECO:0000313" key="16">
    <source>
        <dbReference type="EMBL" id="NJR77769.1"/>
    </source>
</evidence>
<comment type="cofactor">
    <cofactor evidence="2">
        <name>Zn(2+)</name>
        <dbReference type="ChEBI" id="CHEBI:29105"/>
    </cofactor>
</comment>
<evidence type="ECO:0000259" key="15">
    <source>
        <dbReference type="PROSITE" id="PS01124"/>
    </source>
</evidence>
<evidence type="ECO:0000256" key="12">
    <source>
        <dbReference type="ARBA" id="ARBA00023204"/>
    </source>
</evidence>
<accession>A0ABX1CK41</accession>
<dbReference type="PIRSF" id="PIRSF000409">
    <property type="entry name" value="Ada"/>
    <property type="match status" value="1"/>
</dbReference>
<dbReference type="SMART" id="SM00342">
    <property type="entry name" value="HTH_ARAC"/>
    <property type="match status" value="1"/>
</dbReference>
<evidence type="ECO:0000256" key="14">
    <source>
        <dbReference type="SAM" id="MobiDB-lite"/>
    </source>
</evidence>
<dbReference type="NCBIfam" id="TIGR00589">
    <property type="entry name" value="ogt"/>
    <property type="match status" value="1"/>
</dbReference>
<dbReference type="PROSITE" id="PS00041">
    <property type="entry name" value="HTH_ARAC_FAMILY_1"/>
    <property type="match status" value="2"/>
</dbReference>
<keyword evidence="11" id="KW-0804">Transcription</keyword>
<dbReference type="Gene3D" id="3.30.160.70">
    <property type="entry name" value="Methylated DNA-protein cysteine methyltransferase domain"/>
    <property type="match status" value="1"/>
</dbReference>
<dbReference type="SUPFAM" id="SSF57884">
    <property type="entry name" value="Ada DNA repair protein, N-terminal domain (N-Ada 10)"/>
    <property type="match status" value="1"/>
</dbReference>
<keyword evidence="12" id="KW-0234">DNA repair</keyword>
<evidence type="ECO:0000256" key="10">
    <source>
        <dbReference type="ARBA" id="ARBA00023159"/>
    </source>
</evidence>
<protein>
    <submittedName>
        <fullName evidence="16">Bifunctional DNA-binding transcriptional regulator/O6-methylguanine-DNA methyltransferase Ada</fullName>
    </submittedName>
</protein>
<proteinExistence type="predicted"/>
<dbReference type="InterPro" id="IPR036217">
    <property type="entry name" value="MethylDNA_cys_MeTrfase_DNAb"/>
</dbReference>
<evidence type="ECO:0000256" key="1">
    <source>
        <dbReference type="ARBA" id="ARBA00001286"/>
    </source>
</evidence>
<dbReference type="SUPFAM" id="SSF53155">
    <property type="entry name" value="Methylated DNA-protein cysteine methyltransferase domain"/>
    <property type="match status" value="1"/>
</dbReference>
<dbReference type="Gene3D" id="3.40.10.10">
    <property type="entry name" value="DNA Methylphosphotriester Repair Domain"/>
    <property type="match status" value="1"/>
</dbReference>
<dbReference type="Pfam" id="PF01035">
    <property type="entry name" value="DNA_binding_1"/>
    <property type="match status" value="1"/>
</dbReference>
<keyword evidence="8" id="KW-0805">Transcription regulation</keyword>
<dbReference type="SUPFAM" id="SSF46767">
    <property type="entry name" value="Methylated DNA-protein cysteine methyltransferase, C-terminal domain"/>
    <property type="match status" value="1"/>
</dbReference>
<keyword evidence="6" id="KW-0227">DNA damage</keyword>